<dbReference type="GO" id="GO:0004129">
    <property type="term" value="F:cytochrome-c oxidase activity"/>
    <property type="evidence" value="ECO:0007669"/>
    <property type="project" value="UniProtKB-EC"/>
</dbReference>
<feature type="transmembrane region" description="Helical" evidence="18">
    <location>
        <begin position="194"/>
        <end position="222"/>
    </location>
</feature>
<evidence type="ECO:0000256" key="6">
    <source>
        <dbReference type="ARBA" id="ARBA00022660"/>
    </source>
</evidence>
<dbReference type="FunFam" id="1.20.210.10:FF:000004">
    <property type="entry name" value="Cytochrome c oxidase subunit 1"/>
    <property type="match status" value="1"/>
</dbReference>
<dbReference type="GO" id="GO:0015990">
    <property type="term" value="P:electron transport coupled proton transport"/>
    <property type="evidence" value="ECO:0007669"/>
    <property type="project" value="InterPro"/>
</dbReference>
<dbReference type="InterPro" id="IPR023615">
    <property type="entry name" value="Cyt_c_Oxase_su1_BS"/>
</dbReference>
<evidence type="ECO:0000256" key="4">
    <source>
        <dbReference type="ARBA" id="ARBA00022448"/>
    </source>
</evidence>
<evidence type="ECO:0000256" key="7">
    <source>
        <dbReference type="ARBA" id="ARBA00022692"/>
    </source>
</evidence>
<dbReference type="GO" id="GO:0046872">
    <property type="term" value="F:metal ion binding"/>
    <property type="evidence" value="ECO:0007669"/>
    <property type="project" value="UniProtKB-KW"/>
</dbReference>
<dbReference type="PROSITE" id="PS50855">
    <property type="entry name" value="COX1"/>
    <property type="match status" value="1"/>
</dbReference>
<evidence type="ECO:0000256" key="16">
    <source>
        <dbReference type="ARBA" id="ARBA00047816"/>
    </source>
</evidence>
<feature type="transmembrane region" description="Helical" evidence="18">
    <location>
        <begin position="70"/>
        <end position="95"/>
    </location>
</feature>
<keyword evidence="18" id="KW-1003">Cell membrane</keyword>
<gene>
    <name evidence="20" type="ORF">EFBL_0090</name>
</gene>
<dbReference type="GO" id="GO:0022904">
    <property type="term" value="P:respiratory electron transport chain"/>
    <property type="evidence" value="ECO:0007669"/>
    <property type="project" value="TreeGrafter"/>
</dbReference>
<dbReference type="EMBL" id="BDUF01000003">
    <property type="protein sequence ID" value="GAX88481.1"/>
    <property type="molecule type" value="Genomic_DNA"/>
</dbReference>
<evidence type="ECO:0000256" key="8">
    <source>
        <dbReference type="ARBA" id="ARBA00022723"/>
    </source>
</evidence>
<evidence type="ECO:0000256" key="2">
    <source>
        <dbReference type="ARBA" id="ARBA00004673"/>
    </source>
</evidence>
<keyword evidence="10 17" id="KW-0249">Electron transport</keyword>
<proteinExistence type="inferred from homology"/>
<keyword evidence="7 17" id="KW-0812">Transmembrane</keyword>
<dbReference type="InterPro" id="IPR023616">
    <property type="entry name" value="Cyt_c_oxase-like_su1_dom"/>
</dbReference>
<dbReference type="Pfam" id="PF00115">
    <property type="entry name" value="COX1"/>
    <property type="match status" value="1"/>
</dbReference>
<dbReference type="InterPro" id="IPR014241">
    <property type="entry name" value="Cyt_c_oxidase_su1_bac"/>
</dbReference>
<protein>
    <recommendedName>
        <fullName evidence="18">Cytochrome c oxidase subunit 1</fullName>
        <ecNumber evidence="18">7.1.1.9</ecNumber>
    </recommendedName>
</protein>
<evidence type="ECO:0000313" key="21">
    <source>
        <dbReference type="Proteomes" id="UP000217785"/>
    </source>
</evidence>
<dbReference type="SUPFAM" id="SSF81442">
    <property type="entry name" value="Cytochrome c oxidase subunit I-like"/>
    <property type="match status" value="1"/>
</dbReference>
<evidence type="ECO:0000256" key="13">
    <source>
        <dbReference type="ARBA" id="ARBA00023008"/>
    </source>
</evidence>
<accession>A0A292YI20</accession>
<keyword evidence="8 18" id="KW-0479">Metal-binding</keyword>
<dbReference type="GO" id="GO:0020037">
    <property type="term" value="F:heme binding"/>
    <property type="evidence" value="ECO:0007669"/>
    <property type="project" value="InterPro"/>
</dbReference>
<comment type="subcellular location">
    <subcellularLocation>
        <location evidence="18">Cell membrane</location>
        <topology evidence="18">Multi-pass membrane protein</topology>
    </subcellularLocation>
    <subcellularLocation>
        <location evidence="1">Membrane</location>
        <topology evidence="1">Multi-pass membrane protein</topology>
    </subcellularLocation>
</comment>
<comment type="function">
    <text evidence="15 18">Cytochrome c oxidase is the component of the respiratory chain that catalyzes the reduction of oxygen to water. Subunits 1-3 form the functional core of the enzyme complex. CO I is the catalytic subunit of the enzyme. Electrons originating in cytochrome c are transferred via the copper A center of subunit 2 and heme A of subunit 1 to the bimetallic center formed by heme A3 and copper B.</text>
</comment>
<dbReference type="Gene3D" id="1.20.210.10">
    <property type="entry name" value="Cytochrome c oxidase-like, subunit I domain"/>
    <property type="match status" value="1"/>
</dbReference>
<name>A0A292YI20_9BACL</name>
<sequence length="549" mass="61015">MATAAVAGTVRPKSFWRDWVLTVDHKKIGIMYAVTGLFFLIFGGLAALAIRTQLAMPGAEVLKPDSFNQFFTMHGTIMIFLFVIPMLAGAFANYLVPIMVGAQDMAFPRMNALSYWLYLLGGIGLMISPLLGAMPDVGWTAYPPYSIESKGIGLDLWVTGVHILGLSSILGAINTIVTIFNMRAPGMTLNRMPLFVWAMLVTSFIQLFGVPALAGAVTTLLFDRHLGTVFYSVAAGGDPMLYQHLFWFYSHPAVYVMVIPAMGIVSEIIPVFSRKPIFGYHAIAYSSVTIGLLGFLVWAHHMFVAGMQVEAGIPFMVTSLIIAVPTAIKIFNWLSTLWKGSIQFTTPLLFSAFGFIFLFAIGGLSGLFLAAVPIDIHLHDTYFVVGHFHYVVFGGTMMAIIAGLFYWYPKATGRMYNEKLGIWTFWIYFFGTNLTFFPMFLAGYLGMQRRVYDYIHTPEMFLWNKLATAGSFIIGFATILVFYNILVSLWKGAKAEANPWGAQTLEWTVSSPPPEHNFHEIPVVTAYPYNFGVSGKDHKRFSDDDAVRV</sequence>
<keyword evidence="9" id="KW-1278">Translocase</keyword>
<evidence type="ECO:0000256" key="5">
    <source>
        <dbReference type="ARBA" id="ARBA00022617"/>
    </source>
</evidence>
<feature type="transmembrane region" description="Helical" evidence="18">
    <location>
        <begin position="154"/>
        <end position="182"/>
    </location>
</feature>
<feature type="transmembrane region" description="Helical" evidence="18">
    <location>
        <begin position="346"/>
        <end position="368"/>
    </location>
</feature>
<evidence type="ECO:0000256" key="3">
    <source>
        <dbReference type="ARBA" id="ARBA00009578"/>
    </source>
</evidence>
<comment type="catalytic activity">
    <reaction evidence="16 18">
        <text>4 Fe(II)-[cytochrome c] + O2 + 8 H(+)(in) = 4 Fe(III)-[cytochrome c] + 2 H2O + 4 H(+)(out)</text>
        <dbReference type="Rhea" id="RHEA:11436"/>
        <dbReference type="Rhea" id="RHEA-COMP:10350"/>
        <dbReference type="Rhea" id="RHEA-COMP:14399"/>
        <dbReference type="ChEBI" id="CHEBI:15377"/>
        <dbReference type="ChEBI" id="CHEBI:15378"/>
        <dbReference type="ChEBI" id="CHEBI:15379"/>
        <dbReference type="ChEBI" id="CHEBI:29033"/>
        <dbReference type="ChEBI" id="CHEBI:29034"/>
        <dbReference type="EC" id="7.1.1.9"/>
    </reaction>
</comment>
<dbReference type="PANTHER" id="PTHR10422">
    <property type="entry name" value="CYTOCHROME C OXIDASE SUBUNIT 1"/>
    <property type="match status" value="1"/>
</dbReference>
<keyword evidence="13 18" id="KW-0186">Copper</keyword>
<feature type="transmembrane region" description="Helical" evidence="18">
    <location>
        <begin position="388"/>
        <end position="408"/>
    </location>
</feature>
<keyword evidence="5 17" id="KW-0349">Heme</keyword>
<dbReference type="InterPro" id="IPR000883">
    <property type="entry name" value="Cyt_C_Oxase_1"/>
</dbReference>
<dbReference type="GO" id="GO:0005886">
    <property type="term" value="C:plasma membrane"/>
    <property type="evidence" value="ECO:0007669"/>
    <property type="project" value="UniProtKB-SubCell"/>
</dbReference>
<feature type="transmembrane region" description="Helical" evidence="18">
    <location>
        <begin position="420"/>
        <end position="446"/>
    </location>
</feature>
<evidence type="ECO:0000313" key="20">
    <source>
        <dbReference type="EMBL" id="GAX88481.1"/>
    </source>
</evidence>
<reference evidence="21" key="1">
    <citation type="submission" date="2017-07" db="EMBL/GenBank/DDBJ databases">
        <title>Draft genome sequence of Effusibacillus lacus strain skLN1.</title>
        <authorList>
            <person name="Watanabe M."/>
            <person name="Kojima H."/>
            <person name="Fukui M."/>
        </authorList>
    </citation>
    <scope>NUCLEOTIDE SEQUENCE [LARGE SCALE GENOMIC DNA]</scope>
    <source>
        <strain evidence="21">skLN1</strain>
    </source>
</reference>
<organism evidence="20 21">
    <name type="scientific">Effusibacillus lacus</name>
    <dbReference type="NCBI Taxonomy" id="1348429"/>
    <lineage>
        <taxon>Bacteria</taxon>
        <taxon>Bacillati</taxon>
        <taxon>Bacillota</taxon>
        <taxon>Bacilli</taxon>
        <taxon>Bacillales</taxon>
        <taxon>Alicyclobacillaceae</taxon>
        <taxon>Effusibacillus</taxon>
    </lineage>
</organism>
<feature type="transmembrane region" description="Helical" evidence="18">
    <location>
        <begin position="466"/>
        <end position="486"/>
    </location>
</feature>
<feature type="transmembrane region" description="Helical" evidence="18">
    <location>
        <begin position="30"/>
        <end position="50"/>
    </location>
</feature>
<feature type="transmembrane region" description="Helical" evidence="18">
    <location>
        <begin position="115"/>
        <end position="134"/>
    </location>
</feature>
<dbReference type="OrthoDB" id="9759913at2"/>
<evidence type="ECO:0000259" key="19">
    <source>
        <dbReference type="PROSITE" id="PS50855"/>
    </source>
</evidence>
<evidence type="ECO:0000256" key="12">
    <source>
        <dbReference type="ARBA" id="ARBA00023004"/>
    </source>
</evidence>
<dbReference type="InterPro" id="IPR036927">
    <property type="entry name" value="Cyt_c_oxase-like_su1_sf"/>
</dbReference>
<keyword evidence="11 18" id="KW-1133">Transmembrane helix</keyword>
<evidence type="ECO:0000256" key="18">
    <source>
        <dbReference type="RuleBase" id="RU363061"/>
    </source>
</evidence>
<keyword evidence="12 18" id="KW-0408">Iron</keyword>
<dbReference type="PROSITE" id="PS00077">
    <property type="entry name" value="COX1_CUB"/>
    <property type="match status" value="1"/>
</dbReference>
<comment type="caution">
    <text evidence="20">The sequence shown here is derived from an EMBL/GenBank/DDBJ whole genome shotgun (WGS) entry which is preliminary data.</text>
</comment>
<dbReference type="NCBIfam" id="TIGR02891">
    <property type="entry name" value="CtaD_CoxA"/>
    <property type="match status" value="1"/>
</dbReference>
<keyword evidence="4 17" id="KW-0813">Transport</keyword>
<evidence type="ECO:0000256" key="15">
    <source>
        <dbReference type="ARBA" id="ARBA00025218"/>
    </source>
</evidence>
<dbReference type="UniPathway" id="UPA00705"/>
<evidence type="ECO:0000256" key="11">
    <source>
        <dbReference type="ARBA" id="ARBA00022989"/>
    </source>
</evidence>
<dbReference type="AlphaFoldDB" id="A0A292YI20"/>
<evidence type="ECO:0000256" key="1">
    <source>
        <dbReference type="ARBA" id="ARBA00004141"/>
    </source>
</evidence>
<feature type="transmembrane region" description="Helical" evidence="18">
    <location>
        <begin position="277"/>
        <end position="299"/>
    </location>
</feature>
<feature type="transmembrane region" description="Helical" evidence="18">
    <location>
        <begin position="246"/>
        <end position="265"/>
    </location>
</feature>
<keyword evidence="14 18" id="KW-0472">Membrane</keyword>
<dbReference type="RefSeq" id="WP_096180163.1">
    <property type="nucleotide sequence ID" value="NZ_BDUF01000003.1"/>
</dbReference>
<comment type="similarity">
    <text evidence="3 17">Belongs to the heme-copper respiratory oxidase family.</text>
</comment>
<feature type="transmembrane region" description="Helical" evidence="18">
    <location>
        <begin position="311"/>
        <end position="334"/>
    </location>
</feature>
<feature type="domain" description="Cytochrome oxidase subunit I profile" evidence="19">
    <location>
        <begin position="10"/>
        <end position="525"/>
    </location>
</feature>
<keyword evidence="21" id="KW-1185">Reference proteome</keyword>
<dbReference type="EC" id="7.1.1.9" evidence="18"/>
<keyword evidence="6 17" id="KW-0679">Respiratory chain</keyword>
<evidence type="ECO:0000256" key="17">
    <source>
        <dbReference type="RuleBase" id="RU000370"/>
    </source>
</evidence>
<evidence type="ECO:0000256" key="10">
    <source>
        <dbReference type="ARBA" id="ARBA00022982"/>
    </source>
</evidence>
<dbReference type="GO" id="GO:0006119">
    <property type="term" value="P:oxidative phosphorylation"/>
    <property type="evidence" value="ECO:0007669"/>
    <property type="project" value="UniProtKB-UniPathway"/>
</dbReference>
<evidence type="ECO:0000256" key="14">
    <source>
        <dbReference type="ARBA" id="ARBA00023136"/>
    </source>
</evidence>
<evidence type="ECO:0000256" key="9">
    <source>
        <dbReference type="ARBA" id="ARBA00022967"/>
    </source>
</evidence>
<dbReference type="PANTHER" id="PTHR10422:SF18">
    <property type="entry name" value="CYTOCHROME C OXIDASE SUBUNIT 1"/>
    <property type="match status" value="1"/>
</dbReference>
<dbReference type="PRINTS" id="PR01165">
    <property type="entry name" value="CYCOXIDASEI"/>
</dbReference>
<comment type="pathway">
    <text evidence="2 18">Energy metabolism; oxidative phosphorylation.</text>
</comment>
<dbReference type="Proteomes" id="UP000217785">
    <property type="component" value="Unassembled WGS sequence"/>
</dbReference>